<reference evidence="2 3" key="1">
    <citation type="submission" date="2019-05" db="EMBL/GenBank/DDBJ databases">
        <title>Another draft genome of Portunus trituberculatus and its Hox gene families provides insights of decapod evolution.</title>
        <authorList>
            <person name="Jeong J.-H."/>
            <person name="Song I."/>
            <person name="Kim S."/>
            <person name="Choi T."/>
            <person name="Kim D."/>
            <person name="Ryu S."/>
            <person name="Kim W."/>
        </authorList>
    </citation>
    <scope>NUCLEOTIDE SEQUENCE [LARGE SCALE GENOMIC DNA]</scope>
    <source>
        <tissue evidence="2">Muscle</tissue>
    </source>
</reference>
<keyword evidence="3" id="KW-1185">Reference proteome</keyword>
<proteinExistence type="predicted"/>
<sequence>MENIQELSPKHYVVGIAQGKAVLLSQVLEAVGYTSCQYLTAISHLLHLPNDEVVSFQKVLQEKLAVLGHCEALGAQRAHHWSIRSKCPNVFLVFMTIRSAKNLVWILILILIHTIVWARVELGLVLMMTVFLLT</sequence>
<keyword evidence="1" id="KW-1133">Transmembrane helix</keyword>
<keyword evidence="1" id="KW-0472">Membrane</keyword>
<organism evidence="2 3">
    <name type="scientific">Portunus trituberculatus</name>
    <name type="common">Swimming crab</name>
    <name type="synonym">Neptunus trituberculatus</name>
    <dbReference type="NCBI Taxonomy" id="210409"/>
    <lineage>
        <taxon>Eukaryota</taxon>
        <taxon>Metazoa</taxon>
        <taxon>Ecdysozoa</taxon>
        <taxon>Arthropoda</taxon>
        <taxon>Crustacea</taxon>
        <taxon>Multicrustacea</taxon>
        <taxon>Malacostraca</taxon>
        <taxon>Eumalacostraca</taxon>
        <taxon>Eucarida</taxon>
        <taxon>Decapoda</taxon>
        <taxon>Pleocyemata</taxon>
        <taxon>Brachyura</taxon>
        <taxon>Eubrachyura</taxon>
        <taxon>Portunoidea</taxon>
        <taxon>Portunidae</taxon>
        <taxon>Portuninae</taxon>
        <taxon>Portunus</taxon>
    </lineage>
</organism>
<keyword evidence="1" id="KW-0812">Transmembrane</keyword>
<evidence type="ECO:0000313" key="2">
    <source>
        <dbReference type="EMBL" id="MPC09427.1"/>
    </source>
</evidence>
<gene>
    <name evidence="2" type="ORF">E2C01_002040</name>
</gene>
<feature type="transmembrane region" description="Helical" evidence="1">
    <location>
        <begin position="103"/>
        <end position="133"/>
    </location>
</feature>
<protein>
    <submittedName>
        <fullName evidence="2">Uncharacterized protein</fullName>
    </submittedName>
</protein>
<evidence type="ECO:0000256" key="1">
    <source>
        <dbReference type="SAM" id="Phobius"/>
    </source>
</evidence>
<dbReference type="EMBL" id="VSRR010000069">
    <property type="protein sequence ID" value="MPC09427.1"/>
    <property type="molecule type" value="Genomic_DNA"/>
</dbReference>
<comment type="caution">
    <text evidence="2">The sequence shown here is derived from an EMBL/GenBank/DDBJ whole genome shotgun (WGS) entry which is preliminary data.</text>
</comment>
<accession>A0A5B7CIP5</accession>
<evidence type="ECO:0000313" key="3">
    <source>
        <dbReference type="Proteomes" id="UP000324222"/>
    </source>
</evidence>
<dbReference type="AlphaFoldDB" id="A0A5B7CIP5"/>
<name>A0A5B7CIP5_PORTR</name>
<dbReference type="Proteomes" id="UP000324222">
    <property type="component" value="Unassembled WGS sequence"/>
</dbReference>